<sequence length="91" mass="10411">MGVRSQLRRELMNLDANGLMTAEDVRMHLMKSKALVRQTGLSLVARFNAHHNKVLAGLPSHEKGLEHQQHKLFKEVLYCRTAVQTWLGKVH</sequence>
<name>A0A4Q7IJ03_9GAMM</name>
<comment type="caution">
    <text evidence="1">The sequence shown here is derived from an EMBL/GenBank/DDBJ whole genome shotgun (WGS) entry which is preliminary data.</text>
</comment>
<evidence type="ECO:0000313" key="1">
    <source>
        <dbReference type="EMBL" id="RZQ52103.1"/>
    </source>
</evidence>
<organism evidence="1 2">
    <name type="scientific">Pseudoalteromonas phenolica</name>
    <dbReference type="NCBI Taxonomy" id="161398"/>
    <lineage>
        <taxon>Bacteria</taxon>
        <taxon>Pseudomonadati</taxon>
        <taxon>Pseudomonadota</taxon>
        <taxon>Gammaproteobacteria</taxon>
        <taxon>Alteromonadales</taxon>
        <taxon>Pseudoalteromonadaceae</taxon>
        <taxon>Pseudoalteromonas</taxon>
    </lineage>
</organism>
<dbReference type="AlphaFoldDB" id="A0A4Q7IJ03"/>
<proteinExistence type="predicted"/>
<dbReference type="EMBL" id="PPSX01000065">
    <property type="protein sequence ID" value="RZQ52103.1"/>
    <property type="molecule type" value="Genomic_DNA"/>
</dbReference>
<evidence type="ECO:0000313" key="2">
    <source>
        <dbReference type="Proteomes" id="UP000291338"/>
    </source>
</evidence>
<reference evidence="1 2" key="1">
    <citation type="submission" date="2018-01" db="EMBL/GenBank/DDBJ databases">
        <title>Co-occurrence of chitin degradation, pigmentation and bioactivity in marine Pseudoalteromonas.</title>
        <authorList>
            <person name="Paulsen S."/>
            <person name="Gram L."/>
            <person name="Machado H."/>
        </authorList>
    </citation>
    <scope>NUCLEOTIDE SEQUENCE [LARGE SCALE GENOMIC DNA]</scope>
    <source>
        <strain evidence="1 2">S3898</strain>
    </source>
</reference>
<dbReference type="Proteomes" id="UP000291338">
    <property type="component" value="Unassembled WGS sequence"/>
</dbReference>
<accession>A0A4Q7IJ03</accession>
<dbReference type="RefSeq" id="WP_130256518.1">
    <property type="nucleotide sequence ID" value="NZ_PPSX01000065.1"/>
</dbReference>
<gene>
    <name evidence="1" type="ORF">C1E23_15925</name>
</gene>
<protein>
    <submittedName>
        <fullName evidence="1">Uncharacterized protein</fullName>
    </submittedName>
</protein>